<evidence type="ECO:0000313" key="2">
    <source>
        <dbReference type="Proteomes" id="UP001501358"/>
    </source>
</evidence>
<keyword evidence="2" id="KW-1185">Reference proteome</keyword>
<proteinExistence type="predicted"/>
<dbReference type="InterPro" id="IPR046042">
    <property type="entry name" value="DUF6000"/>
</dbReference>
<dbReference type="EMBL" id="BAAATA010000020">
    <property type="protein sequence ID" value="GAA2495774.1"/>
    <property type="molecule type" value="Genomic_DNA"/>
</dbReference>
<evidence type="ECO:0000313" key="1">
    <source>
        <dbReference type="EMBL" id="GAA2495774.1"/>
    </source>
</evidence>
<reference evidence="1 2" key="1">
    <citation type="journal article" date="2019" name="Int. J. Syst. Evol. Microbiol.">
        <title>The Global Catalogue of Microorganisms (GCM) 10K type strain sequencing project: providing services to taxonomists for standard genome sequencing and annotation.</title>
        <authorList>
            <consortium name="The Broad Institute Genomics Platform"/>
            <consortium name="The Broad Institute Genome Sequencing Center for Infectious Disease"/>
            <person name="Wu L."/>
            <person name="Ma J."/>
        </authorList>
    </citation>
    <scope>NUCLEOTIDE SEQUENCE [LARGE SCALE GENOMIC DNA]</scope>
    <source>
        <strain evidence="1 2">JCM 6307</strain>
    </source>
</reference>
<sequence>MIGIDHRTGFRPRLADQLLASRACYAGQGYCYALARFGTTADAEILTAYLDHYLRRPECRYDQHWAAAALLHLDALHGTDRAGRFLEPGGLWEQWGALDTDVPGWCHRRLTELIHQTTLPTPAT</sequence>
<protein>
    <submittedName>
        <fullName evidence="1">Uncharacterized protein</fullName>
    </submittedName>
</protein>
<dbReference type="Pfam" id="PF19463">
    <property type="entry name" value="DUF6000"/>
    <property type="match status" value="1"/>
</dbReference>
<dbReference type="Proteomes" id="UP001501358">
    <property type="component" value="Unassembled WGS sequence"/>
</dbReference>
<name>A0ABN3M5H1_9ACTN</name>
<comment type="caution">
    <text evidence="1">The sequence shown here is derived from an EMBL/GenBank/DDBJ whole genome shotgun (WGS) entry which is preliminary data.</text>
</comment>
<gene>
    <name evidence="1" type="ORF">GCM10010406_35030</name>
</gene>
<organism evidence="1 2">
    <name type="scientific">Streptomyces thermolineatus</name>
    <dbReference type="NCBI Taxonomy" id="44033"/>
    <lineage>
        <taxon>Bacteria</taxon>
        <taxon>Bacillati</taxon>
        <taxon>Actinomycetota</taxon>
        <taxon>Actinomycetes</taxon>
        <taxon>Kitasatosporales</taxon>
        <taxon>Streptomycetaceae</taxon>
        <taxon>Streptomyces</taxon>
    </lineage>
</organism>
<accession>A0ABN3M5H1</accession>